<dbReference type="PANTHER" id="PTHR10104">
    <property type="entry name" value="STATHMIN"/>
    <property type="match status" value="1"/>
</dbReference>
<dbReference type="Pfam" id="PF00836">
    <property type="entry name" value="Stathmin"/>
    <property type="match status" value="2"/>
</dbReference>
<keyword evidence="1" id="KW-0175">Coiled coil</keyword>
<evidence type="ECO:0000256" key="1">
    <source>
        <dbReference type="SAM" id="Coils"/>
    </source>
</evidence>
<dbReference type="GO" id="GO:0031110">
    <property type="term" value="P:regulation of microtubule polymerization or depolymerization"/>
    <property type="evidence" value="ECO:0007669"/>
    <property type="project" value="InterPro"/>
</dbReference>
<reference evidence="3 4" key="1">
    <citation type="journal article" date="2015" name="Nat. Commun.">
        <title>Outbred genome sequencing and CRISPR/Cas9 gene editing in butterflies.</title>
        <authorList>
            <person name="Li X."/>
            <person name="Fan D."/>
            <person name="Zhang W."/>
            <person name="Liu G."/>
            <person name="Zhang L."/>
            <person name="Zhao L."/>
            <person name="Fang X."/>
            <person name="Chen L."/>
            <person name="Dong Y."/>
            <person name="Chen Y."/>
            <person name="Ding Y."/>
            <person name="Zhao R."/>
            <person name="Feng M."/>
            <person name="Zhu Y."/>
            <person name="Feng Y."/>
            <person name="Jiang X."/>
            <person name="Zhu D."/>
            <person name="Xiang H."/>
            <person name="Feng X."/>
            <person name="Li S."/>
            <person name="Wang J."/>
            <person name="Zhang G."/>
            <person name="Kronforst M.R."/>
            <person name="Wang W."/>
        </authorList>
    </citation>
    <scope>NUCLEOTIDE SEQUENCE [LARGE SCALE GENOMIC DNA]</scope>
    <source>
        <strain evidence="3">Ya'a_city_454_Pm</strain>
        <tissue evidence="3">Whole body</tissue>
    </source>
</reference>
<dbReference type="PROSITE" id="PS51663">
    <property type="entry name" value="STATHMIN_3"/>
    <property type="match status" value="1"/>
</dbReference>
<dbReference type="Gene3D" id="6.10.280.30">
    <property type="match status" value="3"/>
</dbReference>
<organism evidence="3 4">
    <name type="scientific">Papilio machaon</name>
    <name type="common">Old World swallowtail butterfly</name>
    <dbReference type="NCBI Taxonomy" id="76193"/>
    <lineage>
        <taxon>Eukaryota</taxon>
        <taxon>Metazoa</taxon>
        <taxon>Ecdysozoa</taxon>
        <taxon>Arthropoda</taxon>
        <taxon>Hexapoda</taxon>
        <taxon>Insecta</taxon>
        <taxon>Pterygota</taxon>
        <taxon>Neoptera</taxon>
        <taxon>Endopterygota</taxon>
        <taxon>Lepidoptera</taxon>
        <taxon>Glossata</taxon>
        <taxon>Ditrysia</taxon>
        <taxon>Papilionoidea</taxon>
        <taxon>Papilionidae</taxon>
        <taxon>Papilioninae</taxon>
        <taxon>Papilio</taxon>
    </lineage>
</organism>
<evidence type="ECO:0000256" key="2">
    <source>
        <dbReference type="SAM" id="MobiDB-lite"/>
    </source>
</evidence>
<feature type="coiled-coil region" evidence="1">
    <location>
        <begin position="400"/>
        <end position="532"/>
    </location>
</feature>
<dbReference type="GO" id="GO:0015631">
    <property type="term" value="F:tubulin binding"/>
    <property type="evidence" value="ECO:0007669"/>
    <property type="project" value="TreeGrafter"/>
</dbReference>
<proteinExistence type="predicted"/>
<dbReference type="GO" id="GO:0005737">
    <property type="term" value="C:cytoplasm"/>
    <property type="evidence" value="ECO:0007669"/>
    <property type="project" value="TreeGrafter"/>
</dbReference>
<protein>
    <submittedName>
        <fullName evidence="3">Stathmin-4</fullName>
    </submittedName>
</protein>
<dbReference type="GO" id="GO:0031175">
    <property type="term" value="P:neuron projection development"/>
    <property type="evidence" value="ECO:0007669"/>
    <property type="project" value="TreeGrafter"/>
</dbReference>
<feature type="region of interest" description="Disordered" evidence="2">
    <location>
        <begin position="98"/>
        <end position="138"/>
    </location>
</feature>
<dbReference type="PANTHER" id="PTHR10104:SF1">
    <property type="entry name" value="STATHMIN, ISOFORM D"/>
    <property type="match status" value="1"/>
</dbReference>
<keyword evidence="4" id="KW-1185">Reference proteome</keyword>
<gene>
    <name evidence="3" type="ORF">RR48_06751</name>
</gene>
<evidence type="ECO:0000313" key="3">
    <source>
        <dbReference type="EMBL" id="KPJ13253.1"/>
    </source>
</evidence>
<sequence length="593" mass="67910">MFKERAKQVWIDTYSQDARRCLRLGKSRIRHVTQLVARLEIKRPTGVFADWFNQQPGGRRGGYLRGRIFASVERSLLEFPVITAGDAVPGLLAEIDSPHRTAPHRAPMPPMHETAAEPPQPRRRRAVLPPALPPPSRFYEREARSDSHQSGWVHGGRQRAGCRRAGVRVCAAIDRPPPDPERLSFRARVAQSARVAPRLYHSLDSPLQAFTMLIGLVRDSVMQCFCHTCRAPVLPAGWEQRTAHRRSAPVKKPIGKPRTKQPKKVKFITTEIRCQEMSKGGLAYEVILAEPVGVPAPRRADSPEKTPSVEEIQEKLKAAEERRRVSYMYTNAHLSTPRRADSPEKTPSVEEIQEKLKAAEERRRSLEASKMAAIAQKMAKIEDASRIRSEQTNNFICTTKEALDAKMDSHEEKREAYISELRARLKDHLEGVEKTRLSLEQQTAEVYKAIEEKMNTAADKRDENIKKMLERLREHEEQVQKVRDGNRERFQQLESAIQEKLQQAAERRLQLEAEQKEKLRNHNNKLAEVRSVITAKMEEITKDIEVKLTTAEQNREKEIQKKLDFVKKEERRAELVRQNKNARAETEPSPTSG</sequence>
<dbReference type="AlphaFoldDB" id="A0A194R606"/>
<dbReference type="STRING" id="76193.A0A194R606"/>
<dbReference type="EMBL" id="KQ460644">
    <property type="protein sequence ID" value="KPJ13253.1"/>
    <property type="molecule type" value="Genomic_DNA"/>
</dbReference>
<name>A0A194R606_PAPMA</name>
<dbReference type="GO" id="GO:0043005">
    <property type="term" value="C:neuron projection"/>
    <property type="evidence" value="ECO:0007669"/>
    <property type="project" value="TreeGrafter"/>
</dbReference>
<dbReference type="GO" id="GO:0007019">
    <property type="term" value="P:microtubule depolymerization"/>
    <property type="evidence" value="ECO:0007669"/>
    <property type="project" value="TreeGrafter"/>
</dbReference>
<dbReference type="InterPro" id="IPR000956">
    <property type="entry name" value="Stathmin_fam"/>
</dbReference>
<feature type="region of interest" description="Disordered" evidence="2">
    <location>
        <begin position="571"/>
        <end position="593"/>
    </location>
</feature>
<evidence type="ECO:0000313" key="4">
    <source>
        <dbReference type="Proteomes" id="UP000053240"/>
    </source>
</evidence>
<dbReference type="InterPro" id="IPR036002">
    <property type="entry name" value="Stathmin_sf"/>
</dbReference>
<dbReference type="SUPFAM" id="SSF101494">
    <property type="entry name" value="Stathmin"/>
    <property type="match status" value="2"/>
</dbReference>
<accession>A0A194R606</accession>
<dbReference type="InParanoid" id="A0A194R606"/>
<dbReference type="Proteomes" id="UP000053240">
    <property type="component" value="Unassembled WGS sequence"/>
</dbReference>
<feature type="compositionally biased region" description="Basic and acidic residues" evidence="2">
    <location>
        <begin position="571"/>
        <end position="586"/>
    </location>
</feature>
<dbReference type="FunCoup" id="A0A194R606">
    <property type="interactions" value="34"/>
</dbReference>
<feature type="coiled-coil region" evidence="1">
    <location>
        <begin position="349"/>
        <end position="376"/>
    </location>
</feature>